<name>A0ABD1QHZ4_9LAMI</name>
<dbReference type="Proteomes" id="UP001604336">
    <property type="component" value="Unassembled WGS sequence"/>
</dbReference>
<protein>
    <recommendedName>
        <fullName evidence="3">Peptidase A2 domain-containing protein</fullName>
    </recommendedName>
</protein>
<comment type="caution">
    <text evidence="1">The sequence shown here is derived from an EMBL/GenBank/DDBJ whole genome shotgun (WGS) entry which is preliminary data.</text>
</comment>
<accession>A0ABD1QHZ4</accession>
<evidence type="ECO:0008006" key="3">
    <source>
        <dbReference type="Google" id="ProtNLM"/>
    </source>
</evidence>
<dbReference type="PANTHER" id="PTHR33240:SF8">
    <property type="entry name" value="OS03G0439900 PROTEIN"/>
    <property type="match status" value="1"/>
</dbReference>
<reference evidence="2" key="1">
    <citation type="submission" date="2024-07" db="EMBL/GenBank/DDBJ databases">
        <title>Two chromosome-level genome assemblies of Korean endemic species Abeliophyllum distichum and Forsythia ovata (Oleaceae).</title>
        <authorList>
            <person name="Jang H."/>
        </authorList>
    </citation>
    <scope>NUCLEOTIDE SEQUENCE [LARGE SCALE GENOMIC DNA]</scope>
</reference>
<keyword evidence="2" id="KW-1185">Reference proteome</keyword>
<organism evidence="1 2">
    <name type="scientific">Abeliophyllum distichum</name>
    <dbReference type="NCBI Taxonomy" id="126358"/>
    <lineage>
        <taxon>Eukaryota</taxon>
        <taxon>Viridiplantae</taxon>
        <taxon>Streptophyta</taxon>
        <taxon>Embryophyta</taxon>
        <taxon>Tracheophyta</taxon>
        <taxon>Spermatophyta</taxon>
        <taxon>Magnoliopsida</taxon>
        <taxon>eudicotyledons</taxon>
        <taxon>Gunneridae</taxon>
        <taxon>Pentapetalae</taxon>
        <taxon>asterids</taxon>
        <taxon>lamiids</taxon>
        <taxon>Lamiales</taxon>
        <taxon>Oleaceae</taxon>
        <taxon>Forsythieae</taxon>
        <taxon>Abeliophyllum</taxon>
    </lineage>
</organism>
<sequence length="166" mass="18305">MVLSYDNVADLLTKLLSQHKHDSYAKSIARNNYAQVNRYTSVDKNERFSQNITFNDEDLKDVTCPHDDALVIVADIADFDVKRVLVDTGSAADVMSWRVFLGLRISPSKIKPVTTLLHGFGGATVIPEGTIELPVTLGTYPASVVRMTNFLLVKAPKAYNAIYGCP</sequence>
<evidence type="ECO:0000313" key="2">
    <source>
        <dbReference type="Proteomes" id="UP001604336"/>
    </source>
</evidence>
<proteinExistence type="predicted"/>
<dbReference type="EMBL" id="JBFOLK010000011">
    <property type="protein sequence ID" value="KAL2474431.1"/>
    <property type="molecule type" value="Genomic_DNA"/>
</dbReference>
<dbReference type="PANTHER" id="PTHR33240">
    <property type="entry name" value="OS08G0508500 PROTEIN"/>
    <property type="match status" value="1"/>
</dbReference>
<gene>
    <name evidence="1" type="ORF">Adt_35167</name>
</gene>
<dbReference type="AlphaFoldDB" id="A0ABD1QHZ4"/>
<evidence type="ECO:0000313" key="1">
    <source>
        <dbReference type="EMBL" id="KAL2474431.1"/>
    </source>
</evidence>
<dbReference type="CDD" id="cd00303">
    <property type="entry name" value="retropepsin_like"/>
    <property type="match status" value="1"/>
</dbReference>